<feature type="domain" description="DUF4097" evidence="2">
    <location>
        <begin position="44"/>
        <end position="306"/>
    </location>
</feature>
<evidence type="ECO:0000259" key="2">
    <source>
        <dbReference type="Pfam" id="PF13349"/>
    </source>
</evidence>
<dbReference type="Pfam" id="PF13349">
    <property type="entry name" value="DUF4097"/>
    <property type="match status" value="1"/>
</dbReference>
<protein>
    <submittedName>
        <fullName evidence="3">DUF4097 domain-containing protein</fullName>
    </submittedName>
</protein>
<feature type="chain" id="PRO_5022696536" evidence="1">
    <location>
        <begin position="28"/>
        <end position="309"/>
    </location>
</feature>
<sequence length="309" mass="32137">MQTSRSIAMSPRLIAPLLCLAAAPALAATPIDETRPLAADGQVSIDNVKGRIQVEAWDRPEVSITGSLGEGVEGLELEGDEDALSIRVRYPRRGGGWFGWGGGDGGEPSELRVRVPAGASVNVDAVSATVEVGGVGGRRLEVDSVSGNVMVRDARPGEARLASVSGDLEAALDTRDLRAETVSGDIGLRGRVEGRVQIESVSGDVDVEAGMLERLVFSSVSGDARLALALARGGSVQAETLSGRLDLVLPAATSARLQVESFSGRISSPVGEVKTEKYGPGSRLETRLGAGEGEIRAESFSGNVRIVIR</sequence>
<dbReference type="EMBL" id="VUOD01000003">
    <property type="protein sequence ID" value="KAA2285236.1"/>
    <property type="molecule type" value="Genomic_DNA"/>
</dbReference>
<dbReference type="Proteomes" id="UP000322165">
    <property type="component" value="Unassembled WGS sequence"/>
</dbReference>
<organism evidence="3 4">
    <name type="scientific">Arenimonas fontis</name>
    <dbReference type="NCBI Taxonomy" id="2608255"/>
    <lineage>
        <taxon>Bacteria</taxon>
        <taxon>Pseudomonadati</taxon>
        <taxon>Pseudomonadota</taxon>
        <taxon>Gammaproteobacteria</taxon>
        <taxon>Lysobacterales</taxon>
        <taxon>Lysobacteraceae</taxon>
        <taxon>Arenimonas</taxon>
    </lineage>
</organism>
<feature type="signal peptide" evidence="1">
    <location>
        <begin position="1"/>
        <end position="27"/>
    </location>
</feature>
<evidence type="ECO:0000256" key="1">
    <source>
        <dbReference type="SAM" id="SignalP"/>
    </source>
</evidence>
<reference evidence="3 4" key="1">
    <citation type="submission" date="2019-09" db="EMBL/GenBank/DDBJ databases">
        <title>Arenimonas chukotkensis sp. nov., a bacterium isolated from Chukotka hot spring, Arctic region, Russia.</title>
        <authorList>
            <person name="Zayulina K.S."/>
            <person name="Prokofeva M.I."/>
            <person name="Elcheninov A.G."/>
            <person name="Novikov A."/>
            <person name="Kochetkova T.V."/>
            <person name="Kublanov I.V."/>
        </authorList>
    </citation>
    <scope>NUCLEOTIDE SEQUENCE [LARGE SCALE GENOMIC DNA]</scope>
    <source>
        <strain evidence="3 4">3729k</strain>
    </source>
</reference>
<dbReference type="Gene3D" id="2.160.20.120">
    <property type="match status" value="1"/>
</dbReference>
<keyword evidence="4" id="KW-1185">Reference proteome</keyword>
<keyword evidence="1" id="KW-0732">Signal</keyword>
<evidence type="ECO:0000313" key="3">
    <source>
        <dbReference type="EMBL" id="KAA2285236.1"/>
    </source>
</evidence>
<reference evidence="3 4" key="2">
    <citation type="submission" date="2019-09" db="EMBL/GenBank/DDBJ databases">
        <authorList>
            <person name="Mazur A."/>
        </authorList>
    </citation>
    <scope>NUCLEOTIDE SEQUENCE [LARGE SCALE GENOMIC DNA]</scope>
    <source>
        <strain evidence="3 4">3729k</strain>
    </source>
</reference>
<comment type="caution">
    <text evidence="3">The sequence shown here is derived from an EMBL/GenBank/DDBJ whole genome shotgun (WGS) entry which is preliminary data.</text>
</comment>
<dbReference type="AlphaFoldDB" id="A0A5B2ZAU8"/>
<dbReference type="InterPro" id="IPR025164">
    <property type="entry name" value="Toastrack_DUF4097"/>
</dbReference>
<accession>A0A5B2ZAU8</accession>
<name>A0A5B2ZAU8_9GAMM</name>
<evidence type="ECO:0000313" key="4">
    <source>
        <dbReference type="Proteomes" id="UP000322165"/>
    </source>
</evidence>
<proteinExistence type="predicted"/>
<gene>
    <name evidence="3" type="ORF">F0415_04770</name>
</gene>